<evidence type="ECO:0000313" key="4">
    <source>
        <dbReference type="Proteomes" id="UP000515145"/>
    </source>
</evidence>
<dbReference type="PROSITE" id="PS50835">
    <property type="entry name" value="IG_LIKE"/>
    <property type="match status" value="1"/>
</dbReference>
<dbReference type="InParanoid" id="A0A6P7JEK3"/>
<dbReference type="GeneID" id="114444625"/>
<name>A0A6P7JEK3_9TELE</name>
<evidence type="ECO:0000256" key="1">
    <source>
        <dbReference type="SAM" id="Phobius"/>
    </source>
</evidence>
<sequence length="283" mass="30963">MTDTKKLLLIGLLLTGAGCQKKAVFVYSRLGGEAVLPCSGLPSPSCSSITWTFYKGGRYTVEVSGGRVEAASDKASRMSVTSSCSLRLRSLRVEDAGSYVCNKDNKFVTDVYLSLLSIGSQSAISELRPGGRLVLSCLLFTFYDAGSCKSYSSGLFSLQWAAEDGTVLTNGSRYQLTHTRCNITLVTELQVEDNNRKWRCQVNTTEDSRDTFLDFTSAFLLQQSAAEQSRQPAVTVECPVQLPFSRIVLCAALPLMVVAVGVFTWRLDRKRAASTTTELQEVH</sequence>
<dbReference type="PROSITE" id="PS51257">
    <property type="entry name" value="PROKAR_LIPOPROTEIN"/>
    <property type="match status" value="1"/>
</dbReference>
<organism evidence="4 5">
    <name type="scientific">Parambassis ranga</name>
    <name type="common">Indian glassy fish</name>
    <dbReference type="NCBI Taxonomy" id="210632"/>
    <lineage>
        <taxon>Eukaryota</taxon>
        <taxon>Metazoa</taxon>
        <taxon>Chordata</taxon>
        <taxon>Craniata</taxon>
        <taxon>Vertebrata</taxon>
        <taxon>Euteleostomi</taxon>
        <taxon>Actinopterygii</taxon>
        <taxon>Neopterygii</taxon>
        <taxon>Teleostei</taxon>
        <taxon>Neoteleostei</taxon>
        <taxon>Acanthomorphata</taxon>
        <taxon>Ovalentaria</taxon>
        <taxon>Ambassidae</taxon>
        <taxon>Parambassis</taxon>
    </lineage>
</organism>
<dbReference type="SMART" id="SM00409">
    <property type="entry name" value="IG"/>
    <property type="match status" value="1"/>
</dbReference>
<dbReference type="RefSeq" id="XP_028275155.1">
    <property type="nucleotide sequence ID" value="XM_028419354.1"/>
</dbReference>
<dbReference type="InterPro" id="IPR003599">
    <property type="entry name" value="Ig_sub"/>
</dbReference>
<dbReference type="PANTHER" id="PTHR11422:SF5">
    <property type="entry name" value="DIVERSE IMMUNOGLOBULIN DOMAIN-CONTAINING PROTEIN 1.1 ISOFORM X1-RELATED"/>
    <property type="match status" value="1"/>
</dbReference>
<evidence type="ECO:0000256" key="2">
    <source>
        <dbReference type="SAM" id="SignalP"/>
    </source>
</evidence>
<feature type="domain" description="Ig-like" evidence="3">
    <location>
        <begin position="31"/>
        <end position="114"/>
    </location>
</feature>
<keyword evidence="1" id="KW-0812">Transmembrane</keyword>
<dbReference type="InterPro" id="IPR013783">
    <property type="entry name" value="Ig-like_fold"/>
</dbReference>
<dbReference type="GO" id="GO:0035723">
    <property type="term" value="P:interleukin-15-mediated signaling pathway"/>
    <property type="evidence" value="ECO:0007669"/>
    <property type="project" value="TreeGrafter"/>
</dbReference>
<keyword evidence="1" id="KW-0472">Membrane</keyword>
<dbReference type="GO" id="GO:0045121">
    <property type="term" value="C:membrane raft"/>
    <property type="evidence" value="ECO:0007669"/>
    <property type="project" value="TreeGrafter"/>
</dbReference>
<dbReference type="PANTHER" id="PTHR11422">
    <property type="entry name" value="T-CELL SURFACE GLYCOPROTEIN CD4"/>
    <property type="match status" value="1"/>
</dbReference>
<dbReference type="Gene3D" id="2.60.40.10">
    <property type="entry name" value="Immunoglobulins"/>
    <property type="match status" value="1"/>
</dbReference>
<feature type="signal peptide" evidence="2">
    <location>
        <begin position="1"/>
        <end position="19"/>
    </location>
</feature>
<proteinExistence type="predicted"/>
<feature type="transmembrane region" description="Helical" evidence="1">
    <location>
        <begin position="244"/>
        <end position="265"/>
    </location>
</feature>
<dbReference type="InterPro" id="IPR007110">
    <property type="entry name" value="Ig-like_dom"/>
</dbReference>
<dbReference type="GO" id="GO:0070374">
    <property type="term" value="P:positive regulation of ERK1 and ERK2 cascade"/>
    <property type="evidence" value="ECO:0007669"/>
    <property type="project" value="TreeGrafter"/>
</dbReference>
<dbReference type="SUPFAM" id="SSF48726">
    <property type="entry name" value="Immunoglobulin"/>
    <property type="match status" value="1"/>
</dbReference>
<evidence type="ECO:0000313" key="5">
    <source>
        <dbReference type="RefSeq" id="XP_028275155.1"/>
    </source>
</evidence>
<feature type="chain" id="PRO_5027714991" evidence="2">
    <location>
        <begin position="20"/>
        <end position="283"/>
    </location>
</feature>
<keyword evidence="1" id="KW-1133">Transmembrane helix</keyword>
<protein>
    <submittedName>
        <fullName evidence="5">Uncharacterized protein LOC114444625</fullName>
    </submittedName>
</protein>
<dbReference type="Proteomes" id="UP000515145">
    <property type="component" value="Chromosome 13"/>
</dbReference>
<reference evidence="5" key="1">
    <citation type="submission" date="2025-08" db="UniProtKB">
        <authorList>
            <consortium name="RefSeq"/>
        </authorList>
    </citation>
    <scope>IDENTIFICATION</scope>
</reference>
<accession>A0A6P7JEK3</accession>
<dbReference type="OrthoDB" id="8964201at2759"/>
<keyword evidence="4" id="KW-1185">Reference proteome</keyword>
<dbReference type="GO" id="GO:0009897">
    <property type="term" value="C:external side of plasma membrane"/>
    <property type="evidence" value="ECO:0007669"/>
    <property type="project" value="TreeGrafter"/>
</dbReference>
<dbReference type="GO" id="GO:0042110">
    <property type="term" value="P:T cell activation"/>
    <property type="evidence" value="ECO:0007669"/>
    <property type="project" value="TreeGrafter"/>
</dbReference>
<dbReference type="InterPro" id="IPR036179">
    <property type="entry name" value="Ig-like_dom_sf"/>
</dbReference>
<dbReference type="GO" id="GO:1990782">
    <property type="term" value="F:protein tyrosine kinase binding"/>
    <property type="evidence" value="ECO:0007669"/>
    <property type="project" value="TreeGrafter"/>
</dbReference>
<dbReference type="AlphaFoldDB" id="A0A6P7JEK3"/>
<keyword evidence="2" id="KW-0732">Signal</keyword>
<evidence type="ECO:0000259" key="3">
    <source>
        <dbReference type="PROSITE" id="PS50835"/>
    </source>
</evidence>
<gene>
    <name evidence="5" type="primary">LOC114444625</name>
</gene>
<dbReference type="GO" id="GO:0042289">
    <property type="term" value="F:MHC class II protein binding"/>
    <property type="evidence" value="ECO:0007669"/>
    <property type="project" value="TreeGrafter"/>
</dbReference>